<protein>
    <submittedName>
        <fullName evidence="10">Lipopolysaccharide ABC transporter permease</fullName>
    </submittedName>
</protein>
<keyword evidence="11" id="KW-1185">Reference proteome</keyword>
<keyword evidence="5 9" id="KW-0812">Transmembrane</keyword>
<evidence type="ECO:0000256" key="1">
    <source>
        <dbReference type="ARBA" id="ARBA00002265"/>
    </source>
</evidence>
<dbReference type="PANTHER" id="PTHR33529:SF2">
    <property type="entry name" value="LIPOPOLYSACCHARIDE EXPORT SYSTEM PERMEASE PROTEIN LPTG"/>
    <property type="match status" value="1"/>
</dbReference>
<feature type="transmembrane region" description="Helical" evidence="9">
    <location>
        <begin position="329"/>
        <end position="348"/>
    </location>
</feature>
<dbReference type="GO" id="GO:0043190">
    <property type="term" value="C:ATP-binding cassette (ABC) transporter complex"/>
    <property type="evidence" value="ECO:0007669"/>
    <property type="project" value="InterPro"/>
</dbReference>
<keyword evidence="7 9" id="KW-0472">Membrane</keyword>
<dbReference type="EMBL" id="AQQV01000001">
    <property type="protein sequence ID" value="ORE88354.1"/>
    <property type="molecule type" value="Genomic_DNA"/>
</dbReference>
<evidence type="ECO:0000313" key="11">
    <source>
        <dbReference type="Proteomes" id="UP000192342"/>
    </source>
</evidence>
<proteinExistence type="inferred from homology"/>
<comment type="function">
    <text evidence="1">Part of the ABC transporter complex LptBFG involved in the translocation of lipopolysaccharide (LPS) from the inner membrane to the outer membrane.</text>
</comment>
<feature type="transmembrane region" description="Helical" evidence="9">
    <location>
        <begin position="64"/>
        <end position="87"/>
    </location>
</feature>
<evidence type="ECO:0000256" key="3">
    <source>
        <dbReference type="ARBA" id="ARBA00007725"/>
    </source>
</evidence>
<comment type="subcellular location">
    <subcellularLocation>
        <location evidence="2">Cell membrane</location>
        <topology evidence="2">Multi-pass membrane protein</topology>
    </subcellularLocation>
</comment>
<organism evidence="10 11">
    <name type="scientific">Oceanococcus atlanticus</name>
    <dbReference type="NCBI Taxonomy" id="1317117"/>
    <lineage>
        <taxon>Bacteria</taxon>
        <taxon>Pseudomonadati</taxon>
        <taxon>Pseudomonadota</taxon>
        <taxon>Gammaproteobacteria</taxon>
        <taxon>Chromatiales</taxon>
        <taxon>Oceanococcaceae</taxon>
        <taxon>Oceanococcus</taxon>
    </lineage>
</organism>
<keyword evidence="4" id="KW-1003">Cell membrane</keyword>
<evidence type="ECO:0000256" key="6">
    <source>
        <dbReference type="ARBA" id="ARBA00022989"/>
    </source>
</evidence>
<sequence>MKILDAHIRNALLGMSVIVALALTGISGFVTLVEELDDLGQGDYSLQLVALVTLLKMPQLLYEMFPLVVLLGTILGLGALAAAGELVVMQAAGVSVYRVAWSAGKAGLALGLLVLAMGEFAVPVAKQAADNISSTARFGEGRVSSSVVWLRQGEQYIRIGHLPQDKVAEDIQVLHVNQNDSRLIQTVAMARADFADGEWQASGLRETLLDYGSVRIRERDSAEWVVDLDPDVLKLFVLRADSLSLRGLFQYIRYLDSNGLDNTAPQYALWRKLATPLTVMVMVILAVPFVIGPLRDTGAGQRLFVGVMLGIAFYVFNEVAGSLGQVYDWPAALAALTPTALLACLAAWRLHAAVRR</sequence>
<feature type="transmembrane region" description="Helical" evidence="9">
    <location>
        <begin position="303"/>
        <end position="323"/>
    </location>
</feature>
<comment type="subunit">
    <text evidence="8">Component of the lipopolysaccharide transport and assembly complex. The LptBFG transporter is composed of two ATP-binding proteins (LptB) and two transmembrane proteins (LptF and LptG).</text>
</comment>
<evidence type="ECO:0000256" key="4">
    <source>
        <dbReference type="ARBA" id="ARBA00022475"/>
    </source>
</evidence>
<feature type="transmembrane region" description="Helical" evidence="9">
    <location>
        <begin position="12"/>
        <end position="33"/>
    </location>
</feature>
<feature type="transmembrane region" description="Helical" evidence="9">
    <location>
        <begin position="99"/>
        <end position="118"/>
    </location>
</feature>
<dbReference type="RefSeq" id="WP_083559006.1">
    <property type="nucleotide sequence ID" value="NZ_AQQV01000001.1"/>
</dbReference>
<comment type="caution">
    <text evidence="10">The sequence shown here is derived from an EMBL/GenBank/DDBJ whole genome shotgun (WGS) entry which is preliminary data.</text>
</comment>
<keyword evidence="6 9" id="KW-1133">Transmembrane helix</keyword>
<dbReference type="PANTHER" id="PTHR33529">
    <property type="entry name" value="SLR0882 PROTEIN-RELATED"/>
    <property type="match status" value="1"/>
</dbReference>
<dbReference type="Pfam" id="PF03739">
    <property type="entry name" value="LptF_LptG"/>
    <property type="match status" value="1"/>
</dbReference>
<dbReference type="InterPro" id="IPR005495">
    <property type="entry name" value="LptG/LptF_permease"/>
</dbReference>
<evidence type="ECO:0000256" key="2">
    <source>
        <dbReference type="ARBA" id="ARBA00004651"/>
    </source>
</evidence>
<evidence type="ECO:0000256" key="7">
    <source>
        <dbReference type="ARBA" id="ARBA00023136"/>
    </source>
</evidence>
<name>A0A1Y1SFB6_9GAMM</name>
<gene>
    <name evidence="10" type="ORF">ATO7_00725</name>
</gene>
<evidence type="ECO:0000256" key="8">
    <source>
        <dbReference type="ARBA" id="ARBA00026081"/>
    </source>
</evidence>
<evidence type="ECO:0000256" key="9">
    <source>
        <dbReference type="SAM" id="Phobius"/>
    </source>
</evidence>
<comment type="similarity">
    <text evidence="3">Belongs to the LptF/LptG family.</text>
</comment>
<feature type="transmembrane region" description="Helical" evidence="9">
    <location>
        <begin position="273"/>
        <end position="291"/>
    </location>
</feature>
<dbReference type="Proteomes" id="UP000192342">
    <property type="component" value="Unassembled WGS sequence"/>
</dbReference>
<dbReference type="OrthoDB" id="9776227at2"/>
<dbReference type="GO" id="GO:0015920">
    <property type="term" value="P:lipopolysaccharide transport"/>
    <property type="evidence" value="ECO:0007669"/>
    <property type="project" value="TreeGrafter"/>
</dbReference>
<dbReference type="NCBIfam" id="TIGR04408">
    <property type="entry name" value="LptG_lptG"/>
    <property type="match status" value="1"/>
</dbReference>
<dbReference type="AlphaFoldDB" id="A0A1Y1SFB6"/>
<dbReference type="STRING" id="1317117.ATO7_00725"/>
<dbReference type="InterPro" id="IPR030923">
    <property type="entry name" value="LptG"/>
</dbReference>
<dbReference type="GO" id="GO:0055085">
    <property type="term" value="P:transmembrane transport"/>
    <property type="evidence" value="ECO:0007669"/>
    <property type="project" value="InterPro"/>
</dbReference>
<accession>A0A1Y1SFB6</accession>
<reference evidence="10 11" key="1">
    <citation type="submission" date="2013-04" db="EMBL/GenBank/DDBJ databases">
        <title>Oceanococcus atlanticus 22II-S10r2 Genome Sequencing.</title>
        <authorList>
            <person name="Lai Q."/>
            <person name="Li G."/>
            <person name="Shao Z."/>
        </authorList>
    </citation>
    <scope>NUCLEOTIDE SEQUENCE [LARGE SCALE GENOMIC DNA]</scope>
    <source>
        <strain evidence="10 11">22II-S10r2</strain>
    </source>
</reference>
<evidence type="ECO:0000313" key="10">
    <source>
        <dbReference type="EMBL" id="ORE88354.1"/>
    </source>
</evidence>
<evidence type="ECO:0000256" key="5">
    <source>
        <dbReference type="ARBA" id="ARBA00022692"/>
    </source>
</evidence>